<proteinExistence type="predicted"/>
<dbReference type="PANTHER" id="PTHR42791">
    <property type="entry name" value="GNAT FAMILY ACETYLTRANSFERASE"/>
    <property type="match status" value="1"/>
</dbReference>
<dbReference type="PROSITE" id="PS51186">
    <property type="entry name" value="GNAT"/>
    <property type="match status" value="1"/>
</dbReference>
<feature type="domain" description="N-acetyltransferase" evidence="1">
    <location>
        <begin position="113"/>
        <end position="195"/>
    </location>
</feature>
<dbReference type="InterPro" id="IPR000182">
    <property type="entry name" value="GNAT_dom"/>
</dbReference>
<dbReference type="InterPro" id="IPR052523">
    <property type="entry name" value="Trichothecene_AcTrans"/>
</dbReference>
<dbReference type="GO" id="GO:0016747">
    <property type="term" value="F:acyltransferase activity, transferring groups other than amino-acyl groups"/>
    <property type="evidence" value="ECO:0007669"/>
    <property type="project" value="InterPro"/>
</dbReference>
<evidence type="ECO:0000313" key="2">
    <source>
        <dbReference type="EMBL" id="GAL03427.1"/>
    </source>
</evidence>
<dbReference type="PANTHER" id="PTHR42791:SF1">
    <property type="entry name" value="N-ACETYLTRANSFERASE DOMAIN-CONTAINING PROTEIN"/>
    <property type="match status" value="1"/>
</dbReference>
<dbReference type="EMBL" id="BBMN01000002">
    <property type="protein sequence ID" value="GAL03427.1"/>
    <property type="molecule type" value="Genomic_DNA"/>
</dbReference>
<protein>
    <submittedName>
        <fullName evidence="2">Puromycin N-acetyltransferase putative</fullName>
    </submittedName>
</protein>
<dbReference type="AlphaFoldDB" id="A0A090R730"/>
<evidence type="ECO:0000259" key="1">
    <source>
        <dbReference type="PROSITE" id="PS51186"/>
    </source>
</evidence>
<gene>
    <name evidence="2" type="ORF">JCM19237_6321</name>
</gene>
<sequence length="199" mass="22321">MVGSDIELSYRVPDDMQSQVIISIVLGFATDPAMRWCWPDNDVYINTMPKWTMASGGKAFAAGTALYHNGCGALWLPPGVTPDEPMMESLITETINPDLHDTLALLGEKLTPYQPHRQHWYLPLIGAESTARGQGAGTALMESVTRVCDEQMQLAYLMCSNPMNVGFYQRQGFEVMDEVRVKDFPLMIPMVRLPKKQHR</sequence>
<keyword evidence="2" id="KW-0808">Transferase</keyword>
<organism evidence="2 3">
    <name type="scientific">Photobacterium aphoticum</name>
    <dbReference type="NCBI Taxonomy" id="754436"/>
    <lineage>
        <taxon>Bacteria</taxon>
        <taxon>Pseudomonadati</taxon>
        <taxon>Pseudomonadota</taxon>
        <taxon>Gammaproteobacteria</taxon>
        <taxon>Vibrionales</taxon>
        <taxon>Vibrionaceae</taxon>
        <taxon>Photobacterium</taxon>
    </lineage>
</organism>
<accession>A0A090R730</accession>
<dbReference type="eggNOG" id="COG0456">
    <property type="taxonomic scope" value="Bacteria"/>
</dbReference>
<evidence type="ECO:0000313" key="3">
    <source>
        <dbReference type="Proteomes" id="UP000029227"/>
    </source>
</evidence>
<dbReference type="InterPro" id="IPR016181">
    <property type="entry name" value="Acyl_CoA_acyltransferase"/>
</dbReference>
<dbReference type="SUPFAM" id="SSF55729">
    <property type="entry name" value="Acyl-CoA N-acyltransferases (Nat)"/>
    <property type="match status" value="1"/>
</dbReference>
<dbReference type="Pfam" id="PF13673">
    <property type="entry name" value="Acetyltransf_10"/>
    <property type="match status" value="1"/>
</dbReference>
<name>A0A090R730_9GAMM</name>
<dbReference type="Proteomes" id="UP000029227">
    <property type="component" value="Unassembled WGS sequence"/>
</dbReference>
<reference evidence="2 3" key="1">
    <citation type="journal article" date="2014" name="Genome Announc.">
        <title>Draft Genome Sequences of Two Vibrionaceae Species, Vibrio ponticus C121 and Photobacterium aphoticum C119, Isolated as Coral Reef Microbiota.</title>
        <authorList>
            <person name="Al-saari N."/>
            <person name="Meirelles P.M."/>
            <person name="Mino S."/>
            <person name="Suda W."/>
            <person name="Oshima K."/>
            <person name="Hattori M."/>
            <person name="Ohkuma M."/>
            <person name="Thompson F.L."/>
            <person name="Gomez-Gil B."/>
            <person name="Sawabe T."/>
            <person name="Sawabe T."/>
        </authorList>
    </citation>
    <scope>NUCLEOTIDE SEQUENCE [LARGE SCALE GENOMIC DNA]</scope>
    <source>
        <strain evidence="2 3">JCM 19237</strain>
    </source>
</reference>
<dbReference type="STRING" id="754436.JCM19237_6321"/>
<dbReference type="Gene3D" id="3.40.630.30">
    <property type="match status" value="1"/>
</dbReference>
<comment type="caution">
    <text evidence="2">The sequence shown here is derived from an EMBL/GenBank/DDBJ whole genome shotgun (WGS) entry which is preliminary data.</text>
</comment>